<dbReference type="Proteomes" id="UP000236743">
    <property type="component" value="Unassembled WGS sequence"/>
</dbReference>
<protein>
    <submittedName>
        <fullName evidence="1">Uncharacterized protein</fullName>
    </submittedName>
</protein>
<dbReference type="AlphaFoldDB" id="A0A1H6CGT0"/>
<accession>A0A1H6CGT0</accession>
<organism evidence="1 2">
    <name type="scientific">Bosea lathyri</name>
    <dbReference type="NCBI Taxonomy" id="1036778"/>
    <lineage>
        <taxon>Bacteria</taxon>
        <taxon>Pseudomonadati</taxon>
        <taxon>Pseudomonadota</taxon>
        <taxon>Alphaproteobacteria</taxon>
        <taxon>Hyphomicrobiales</taxon>
        <taxon>Boseaceae</taxon>
        <taxon>Bosea</taxon>
    </lineage>
</organism>
<dbReference type="OrthoDB" id="8163015at2"/>
<dbReference type="EMBL" id="FNUY01000010">
    <property type="protein sequence ID" value="SEG72174.1"/>
    <property type="molecule type" value="Genomic_DNA"/>
</dbReference>
<dbReference type="RefSeq" id="WP_103874565.1">
    <property type="nucleotide sequence ID" value="NZ_FNUY01000010.1"/>
</dbReference>
<reference evidence="1 2" key="1">
    <citation type="submission" date="2016-10" db="EMBL/GenBank/DDBJ databases">
        <authorList>
            <person name="de Groot N.N."/>
        </authorList>
    </citation>
    <scope>NUCLEOTIDE SEQUENCE [LARGE SCALE GENOMIC DNA]</scope>
    <source>
        <strain evidence="1 2">DSM 26656</strain>
    </source>
</reference>
<sequence length="73" mass="8099">MSLTKAFQVEVKSSTSSGRQVFFVEAESETAALQVVSQQPGLLPDPKLRLERRLSDTEIDMHQIGPGSIVQWL</sequence>
<evidence type="ECO:0000313" key="2">
    <source>
        <dbReference type="Proteomes" id="UP000236743"/>
    </source>
</evidence>
<name>A0A1H6CGT0_9HYPH</name>
<keyword evidence="2" id="KW-1185">Reference proteome</keyword>
<proteinExistence type="predicted"/>
<evidence type="ECO:0000313" key="1">
    <source>
        <dbReference type="EMBL" id="SEG72174.1"/>
    </source>
</evidence>
<gene>
    <name evidence="1" type="ORF">SAMN04488115_110102</name>
</gene>